<reference evidence="1 2" key="1">
    <citation type="journal article" date="2022" name="Hortic Res">
        <title>A haplotype resolved chromosomal level avocado genome allows analysis of novel avocado genes.</title>
        <authorList>
            <person name="Nath O."/>
            <person name="Fletcher S.J."/>
            <person name="Hayward A."/>
            <person name="Shaw L.M."/>
            <person name="Masouleh A.K."/>
            <person name="Furtado A."/>
            <person name="Henry R.J."/>
            <person name="Mitter N."/>
        </authorList>
    </citation>
    <scope>NUCLEOTIDE SEQUENCE [LARGE SCALE GENOMIC DNA]</scope>
    <source>
        <strain evidence="2">cv. Hass</strain>
    </source>
</reference>
<organism evidence="1 2">
    <name type="scientific">Persea americana</name>
    <name type="common">Avocado</name>
    <dbReference type="NCBI Taxonomy" id="3435"/>
    <lineage>
        <taxon>Eukaryota</taxon>
        <taxon>Viridiplantae</taxon>
        <taxon>Streptophyta</taxon>
        <taxon>Embryophyta</taxon>
        <taxon>Tracheophyta</taxon>
        <taxon>Spermatophyta</taxon>
        <taxon>Magnoliopsida</taxon>
        <taxon>Magnoliidae</taxon>
        <taxon>Laurales</taxon>
        <taxon>Lauraceae</taxon>
        <taxon>Persea</taxon>
    </lineage>
</organism>
<evidence type="ECO:0000313" key="1">
    <source>
        <dbReference type="EMBL" id="KAJ8640372.1"/>
    </source>
</evidence>
<keyword evidence="2" id="KW-1185">Reference proteome</keyword>
<name>A0ACC2M3Y0_PERAE</name>
<proteinExistence type="predicted"/>
<protein>
    <submittedName>
        <fullName evidence="1">Uncharacterized protein</fullName>
    </submittedName>
</protein>
<evidence type="ECO:0000313" key="2">
    <source>
        <dbReference type="Proteomes" id="UP001234297"/>
    </source>
</evidence>
<dbReference type="EMBL" id="CM056813">
    <property type="protein sequence ID" value="KAJ8640372.1"/>
    <property type="molecule type" value="Genomic_DNA"/>
</dbReference>
<sequence>MGFCRVFFFIILLGLNSVTTLVVTRPWDGAGSSLRGRTMLIQSLQHAPAEVSNHSSCSYTPTKGGGKCPTPHAVRGTATPLCRRSLP</sequence>
<accession>A0ACC2M3Y0</accession>
<gene>
    <name evidence="1" type="ORF">MRB53_017066</name>
</gene>
<dbReference type="Proteomes" id="UP001234297">
    <property type="component" value="Chromosome 5"/>
</dbReference>
<comment type="caution">
    <text evidence="1">The sequence shown here is derived from an EMBL/GenBank/DDBJ whole genome shotgun (WGS) entry which is preliminary data.</text>
</comment>